<name>A0A9J6A6G3_SOLCO</name>
<dbReference type="OrthoDB" id="1420404at2759"/>
<dbReference type="EMBL" id="JACXVP010000002">
    <property type="protein sequence ID" value="KAG5620238.1"/>
    <property type="molecule type" value="Genomic_DNA"/>
</dbReference>
<comment type="caution">
    <text evidence="2">The sequence shown here is derived from an EMBL/GenBank/DDBJ whole genome shotgun (WGS) entry which is preliminary data.</text>
</comment>
<protein>
    <submittedName>
        <fullName evidence="2">Uncharacterized protein</fullName>
    </submittedName>
</protein>
<feature type="region of interest" description="Disordered" evidence="1">
    <location>
        <begin position="79"/>
        <end position="112"/>
    </location>
</feature>
<proteinExistence type="predicted"/>
<keyword evidence="3" id="KW-1185">Reference proteome</keyword>
<accession>A0A9J6A6G3</accession>
<evidence type="ECO:0000313" key="3">
    <source>
        <dbReference type="Proteomes" id="UP000824120"/>
    </source>
</evidence>
<evidence type="ECO:0000313" key="2">
    <source>
        <dbReference type="EMBL" id="KAG5620238.1"/>
    </source>
</evidence>
<feature type="compositionally biased region" description="Polar residues" evidence="1">
    <location>
        <begin position="102"/>
        <end position="112"/>
    </location>
</feature>
<dbReference type="AlphaFoldDB" id="A0A9J6A6G3"/>
<reference evidence="2 3" key="1">
    <citation type="submission" date="2020-09" db="EMBL/GenBank/DDBJ databases">
        <title>De no assembly of potato wild relative species, Solanum commersonii.</title>
        <authorList>
            <person name="Cho K."/>
        </authorList>
    </citation>
    <scope>NUCLEOTIDE SEQUENCE [LARGE SCALE GENOMIC DNA]</scope>
    <source>
        <strain evidence="2">LZ3.2</strain>
        <tissue evidence="2">Leaf</tissue>
    </source>
</reference>
<sequence length="112" mass="12677">MVKRKHTFHPMSAKSQRSKGMTRRTFTWKICLQLILNKVEGSDKVLKEMKEDVPTVNQTVTSHSLSIKQLEMQMGKISSHLNPRKTGGLPSDTLVNPKMNLESISTSCHDVK</sequence>
<feature type="region of interest" description="Disordered" evidence="1">
    <location>
        <begin position="1"/>
        <end position="20"/>
    </location>
</feature>
<gene>
    <name evidence="2" type="ORF">H5410_005456</name>
</gene>
<dbReference type="Proteomes" id="UP000824120">
    <property type="component" value="Chromosome 2"/>
</dbReference>
<evidence type="ECO:0000256" key="1">
    <source>
        <dbReference type="SAM" id="MobiDB-lite"/>
    </source>
</evidence>
<organism evidence="2 3">
    <name type="scientific">Solanum commersonii</name>
    <name type="common">Commerson's wild potato</name>
    <name type="synonym">Commerson's nightshade</name>
    <dbReference type="NCBI Taxonomy" id="4109"/>
    <lineage>
        <taxon>Eukaryota</taxon>
        <taxon>Viridiplantae</taxon>
        <taxon>Streptophyta</taxon>
        <taxon>Embryophyta</taxon>
        <taxon>Tracheophyta</taxon>
        <taxon>Spermatophyta</taxon>
        <taxon>Magnoliopsida</taxon>
        <taxon>eudicotyledons</taxon>
        <taxon>Gunneridae</taxon>
        <taxon>Pentapetalae</taxon>
        <taxon>asterids</taxon>
        <taxon>lamiids</taxon>
        <taxon>Solanales</taxon>
        <taxon>Solanaceae</taxon>
        <taxon>Solanoideae</taxon>
        <taxon>Solaneae</taxon>
        <taxon>Solanum</taxon>
    </lineage>
</organism>